<evidence type="ECO:0008006" key="17">
    <source>
        <dbReference type="Google" id="ProtNLM"/>
    </source>
</evidence>
<keyword evidence="7" id="KW-0256">Endoplasmic reticulum</keyword>
<dbReference type="GO" id="GO:0005506">
    <property type="term" value="F:iron ion binding"/>
    <property type="evidence" value="ECO:0007669"/>
    <property type="project" value="InterPro"/>
</dbReference>
<dbReference type="InterPro" id="IPR036396">
    <property type="entry name" value="Cyt_P450_sf"/>
</dbReference>
<dbReference type="GO" id="GO:0020037">
    <property type="term" value="F:heme binding"/>
    <property type="evidence" value="ECO:0007669"/>
    <property type="project" value="InterPro"/>
</dbReference>
<keyword evidence="10 13" id="KW-0408">Iron</keyword>
<proteinExistence type="inferred from homology"/>
<dbReference type="GO" id="GO:0004497">
    <property type="term" value="F:monooxygenase activity"/>
    <property type="evidence" value="ECO:0007669"/>
    <property type="project" value="UniProtKB-KW"/>
</dbReference>
<dbReference type="EMBL" id="OC918074">
    <property type="protein sequence ID" value="CAD7648632.1"/>
    <property type="molecule type" value="Genomic_DNA"/>
</dbReference>
<dbReference type="GO" id="GO:0016705">
    <property type="term" value="F:oxidoreductase activity, acting on paired donors, with incorporation or reduction of molecular oxygen"/>
    <property type="evidence" value="ECO:0007669"/>
    <property type="project" value="InterPro"/>
</dbReference>
<evidence type="ECO:0000256" key="1">
    <source>
        <dbReference type="ARBA" id="ARBA00001971"/>
    </source>
</evidence>
<keyword evidence="11 14" id="KW-0503">Monooxygenase</keyword>
<keyword evidence="9 14" id="KW-0560">Oxidoreductase</keyword>
<organism evidence="15">
    <name type="scientific">Oppiella nova</name>
    <dbReference type="NCBI Taxonomy" id="334625"/>
    <lineage>
        <taxon>Eukaryota</taxon>
        <taxon>Metazoa</taxon>
        <taxon>Ecdysozoa</taxon>
        <taxon>Arthropoda</taxon>
        <taxon>Chelicerata</taxon>
        <taxon>Arachnida</taxon>
        <taxon>Acari</taxon>
        <taxon>Acariformes</taxon>
        <taxon>Sarcoptiformes</taxon>
        <taxon>Oribatida</taxon>
        <taxon>Brachypylina</taxon>
        <taxon>Oppioidea</taxon>
        <taxon>Oppiidae</taxon>
        <taxon>Oppiella</taxon>
    </lineage>
</organism>
<dbReference type="PRINTS" id="PR00463">
    <property type="entry name" value="EP450I"/>
</dbReference>
<dbReference type="Pfam" id="PF00067">
    <property type="entry name" value="p450"/>
    <property type="match status" value="1"/>
</dbReference>
<feature type="binding site" description="axial binding residue" evidence="13">
    <location>
        <position position="391"/>
    </location>
    <ligand>
        <name>heme</name>
        <dbReference type="ChEBI" id="CHEBI:30413"/>
    </ligand>
    <ligandPart>
        <name>Fe</name>
        <dbReference type="ChEBI" id="CHEBI:18248"/>
    </ligandPart>
</feature>
<evidence type="ECO:0000256" key="3">
    <source>
        <dbReference type="ARBA" id="ARBA00004406"/>
    </source>
</evidence>
<evidence type="ECO:0000256" key="7">
    <source>
        <dbReference type="ARBA" id="ARBA00022824"/>
    </source>
</evidence>
<dbReference type="SUPFAM" id="SSF48264">
    <property type="entry name" value="Cytochrome P450"/>
    <property type="match status" value="1"/>
</dbReference>
<dbReference type="InterPro" id="IPR001128">
    <property type="entry name" value="Cyt_P450"/>
</dbReference>
<dbReference type="FunFam" id="1.10.630.10:FF:000182">
    <property type="entry name" value="Cytochrome P450 3A4"/>
    <property type="match status" value="1"/>
</dbReference>
<dbReference type="InterPro" id="IPR017972">
    <property type="entry name" value="Cyt_P450_CS"/>
</dbReference>
<dbReference type="InterPro" id="IPR050476">
    <property type="entry name" value="Insect_CytP450_Detox"/>
</dbReference>
<evidence type="ECO:0000256" key="5">
    <source>
        <dbReference type="ARBA" id="ARBA00022617"/>
    </source>
</evidence>
<dbReference type="Proteomes" id="UP000728032">
    <property type="component" value="Unassembled WGS sequence"/>
</dbReference>
<evidence type="ECO:0000256" key="12">
    <source>
        <dbReference type="ARBA" id="ARBA00023136"/>
    </source>
</evidence>
<keyword evidence="12" id="KW-0472">Membrane</keyword>
<evidence type="ECO:0000256" key="6">
    <source>
        <dbReference type="ARBA" id="ARBA00022723"/>
    </source>
</evidence>
<evidence type="ECO:0000313" key="15">
    <source>
        <dbReference type="EMBL" id="CAD7648632.1"/>
    </source>
</evidence>
<protein>
    <recommendedName>
        <fullName evidence="17">Cytochrome P450</fullName>
    </recommendedName>
</protein>
<dbReference type="OrthoDB" id="6428965at2759"/>
<evidence type="ECO:0000256" key="8">
    <source>
        <dbReference type="ARBA" id="ARBA00022848"/>
    </source>
</evidence>
<evidence type="ECO:0000256" key="2">
    <source>
        <dbReference type="ARBA" id="ARBA00004174"/>
    </source>
</evidence>
<dbReference type="Gene3D" id="1.10.630.10">
    <property type="entry name" value="Cytochrome P450"/>
    <property type="match status" value="1"/>
</dbReference>
<evidence type="ECO:0000256" key="10">
    <source>
        <dbReference type="ARBA" id="ARBA00023004"/>
    </source>
</evidence>
<comment type="cofactor">
    <cofactor evidence="1 13">
        <name>heme</name>
        <dbReference type="ChEBI" id="CHEBI:30413"/>
    </cofactor>
</comment>
<gene>
    <name evidence="15" type="ORF">ONB1V03_LOCUS6857</name>
</gene>
<dbReference type="PANTHER" id="PTHR24292:SF54">
    <property type="entry name" value="CYP9F3-RELATED"/>
    <property type="match status" value="1"/>
</dbReference>
<evidence type="ECO:0000256" key="9">
    <source>
        <dbReference type="ARBA" id="ARBA00023002"/>
    </source>
</evidence>
<keyword evidence="6 13" id="KW-0479">Metal-binding</keyword>
<dbReference type="GO" id="GO:0005789">
    <property type="term" value="C:endoplasmic reticulum membrane"/>
    <property type="evidence" value="ECO:0007669"/>
    <property type="project" value="UniProtKB-SubCell"/>
</dbReference>
<evidence type="ECO:0000256" key="14">
    <source>
        <dbReference type="RuleBase" id="RU000461"/>
    </source>
</evidence>
<reference evidence="15" key="1">
    <citation type="submission" date="2020-11" db="EMBL/GenBank/DDBJ databases">
        <authorList>
            <person name="Tran Van P."/>
        </authorList>
    </citation>
    <scope>NUCLEOTIDE SEQUENCE</scope>
</reference>
<evidence type="ECO:0000256" key="4">
    <source>
        <dbReference type="ARBA" id="ARBA00010617"/>
    </source>
</evidence>
<evidence type="ECO:0000256" key="11">
    <source>
        <dbReference type="ARBA" id="ARBA00023033"/>
    </source>
</evidence>
<dbReference type="InterPro" id="IPR002401">
    <property type="entry name" value="Cyt_P450_E_grp-I"/>
</dbReference>
<dbReference type="EMBL" id="CAJPVJ010003249">
    <property type="protein sequence ID" value="CAG2167350.1"/>
    <property type="molecule type" value="Genomic_DNA"/>
</dbReference>
<accession>A0A7R9LVJ6</accession>
<dbReference type="PANTHER" id="PTHR24292">
    <property type="entry name" value="CYTOCHROME P450"/>
    <property type="match status" value="1"/>
</dbReference>
<keyword evidence="16" id="KW-1185">Reference proteome</keyword>
<sequence>MYHKTSVFYGNLPVLTVAAPELMKRILVKDFDAFTDRFRPPMKHPILRHNLGEANQRDWKRLRAVVSTTFTSAKMRRMYPLIYQCVDELMVTLGTGTGMSADVDLRPVFGNLAMDVLATCAFSIKCGAQAARDVDSEFVAMAKRAFNPDVMRESVLQTALNWVGVGRRLDASAHEFFFGLIRGLIADRRRNTSRKYNDFLQILMDAVHDTDEDMDPNESYLGSGGPSVQTFSKHITDDELVANGWLWFASGTETITIALSFAVYELALNPDAQRKLYAEIAAALDTDGRVDYDSVARLPYLEAVFAETLRLHAPLHRIARYANRDYALGDDGTGIVVKSGQKVEVPAYAIHHMEEHFENPDEFNPDRFLPANRTNIAPYTYVPFGVGPRYCVAMNFATLEVKLTLATLVSRYEFVRSPNTDVPPLLRDMIEIHSPQRMVLSVIKRQ</sequence>
<dbReference type="PRINTS" id="PR00385">
    <property type="entry name" value="P450"/>
</dbReference>
<keyword evidence="8" id="KW-0492">Microsome</keyword>
<dbReference type="AlphaFoldDB" id="A0A7R9LVJ6"/>
<comment type="similarity">
    <text evidence="4 14">Belongs to the cytochrome P450 family.</text>
</comment>
<evidence type="ECO:0000313" key="16">
    <source>
        <dbReference type="Proteomes" id="UP000728032"/>
    </source>
</evidence>
<evidence type="ECO:0000256" key="13">
    <source>
        <dbReference type="PIRSR" id="PIRSR602401-1"/>
    </source>
</evidence>
<keyword evidence="5 13" id="KW-0349">Heme</keyword>
<name>A0A7R9LVJ6_9ACAR</name>
<comment type="subcellular location">
    <subcellularLocation>
        <location evidence="3">Endoplasmic reticulum membrane</location>
        <topology evidence="3">Peripheral membrane protein</topology>
    </subcellularLocation>
    <subcellularLocation>
        <location evidence="2">Microsome membrane</location>
        <topology evidence="2">Peripheral membrane protein</topology>
    </subcellularLocation>
</comment>
<dbReference type="PROSITE" id="PS00086">
    <property type="entry name" value="CYTOCHROME_P450"/>
    <property type="match status" value="1"/>
</dbReference>